<dbReference type="CDD" id="cd00009">
    <property type="entry name" value="AAA"/>
    <property type="match status" value="1"/>
</dbReference>
<comment type="caution">
    <text evidence="3">The sequence shown here is derived from an EMBL/GenBank/DDBJ whole genome shotgun (WGS) entry which is preliminary data.</text>
</comment>
<keyword evidence="4" id="KW-1185">Reference proteome</keyword>
<dbReference type="RefSeq" id="WP_376884117.1">
    <property type="nucleotide sequence ID" value="NZ_JBHUHR010000015.1"/>
</dbReference>
<protein>
    <submittedName>
        <fullName evidence="3">ATP-binding protein</fullName>
    </submittedName>
</protein>
<feature type="domain" description="DUF4143" evidence="2">
    <location>
        <begin position="175"/>
        <end position="332"/>
    </location>
</feature>
<evidence type="ECO:0000259" key="1">
    <source>
        <dbReference type="Pfam" id="PF13173"/>
    </source>
</evidence>
<dbReference type="Gene3D" id="3.40.50.300">
    <property type="entry name" value="P-loop containing nucleotide triphosphate hydrolases"/>
    <property type="match status" value="1"/>
</dbReference>
<evidence type="ECO:0000259" key="2">
    <source>
        <dbReference type="Pfam" id="PF13635"/>
    </source>
</evidence>
<evidence type="ECO:0000313" key="3">
    <source>
        <dbReference type="EMBL" id="MFD2034187.1"/>
    </source>
</evidence>
<proteinExistence type="predicted"/>
<dbReference type="GO" id="GO:0005524">
    <property type="term" value="F:ATP binding"/>
    <property type="evidence" value="ECO:0007669"/>
    <property type="project" value="UniProtKB-KW"/>
</dbReference>
<keyword evidence="3" id="KW-0067">ATP-binding</keyword>
<dbReference type="Pfam" id="PF13173">
    <property type="entry name" value="AAA_14"/>
    <property type="match status" value="1"/>
</dbReference>
<dbReference type="SUPFAM" id="SSF52540">
    <property type="entry name" value="P-loop containing nucleoside triphosphate hydrolases"/>
    <property type="match status" value="1"/>
</dbReference>
<dbReference type="InterPro" id="IPR027417">
    <property type="entry name" value="P-loop_NTPase"/>
</dbReference>
<name>A0ABW4VHQ2_9BACT</name>
<reference evidence="4" key="1">
    <citation type="journal article" date="2019" name="Int. J. Syst. Evol. Microbiol.">
        <title>The Global Catalogue of Microorganisms (GCM) 10K type strain sequencing project: providing services to taxonomists for standard genome sequencing and annotation.</title>
        <authorList>
            <consortium name="The Broad Institute Genomics Platform"/>
            <consortium name="The Broad Institute Genome Sequencing Center for Infectious Disease"/>
            <person name="Wu L."/>
            <person name="Ma J."/>
        </authorList>
    </citation>
    <scope>NUCLEOTIDE SEQUENCE [LARGE SCALE GENOMIC DNA]</scope>
    <source>
        <strain evidence="4">CGMCC 1.15180</strain>
    </source>
</reference>
<gene>
    <name evidence="3" type="ORF">ACFSKL_05255</name>
</gene>
<dbReference type="InterPro" id="IPR041682">
    <property type="entry name" value="AAA_14"/>
</dbReference>
<dbReference type="PANTHER" id="PTHR43566:SF2">
    <property type="entry name" value="DUF4143 DOMAIN-CONTAINING PROTEIN"/>
    <property type="match status" value="1"/>
</dbReference>
<dbReference type="Proteomes" id="UP001597361">
    <property type="component" value="Unassembled WGS sequence"/>
</dbReference>
<dbReference type="Pfam" id="PF13635">
    <property type="entry name" value="DUF4143"/>
    <property type="match status" value="1"/>
</dbReference>
<feature type="domain" description="AAA" evidence="1">
    <location>
        <begin position="17"/>
        <end position="135"/>
    </location>
</feature>
<accession>A0ABW4VHQ2</accession>
<dbReference type="InterPro" id="IPR025420">
    <property type="entry name" value="DUF4143"/>
</dbReference>
<keyword evidence="3" id="KW-0547">Nucleotide-binding</keyword>
<evidence type="ECO:0000313" key="4">
    <source>
        <dbReference type="Proteomes" id="UP001597361"/>
    </source>
</evidence>
<dbReference type="EMBL" id="JBHUHR010000015">
    <property type="protein sequence ID" value="MFD2034187.1"/>
    <property type="molecule type" value="Genomic_DNA"/>
</dbReference>
<organism evidence="3 4">
    <name type="scientific">Belliella marina</name>
    <dbReference type="NCBI Taxonomy" id="1644146"/>
    <lineage>
        <taxon>Bacteria</taxon>
        <taxon>Pseudomonadati</taxon>
        <taxon>Bacteroidota</taxon>
        <taxon>Cytophagia</taxon>
        <taxon>Cytophagales</taxon>
        <taxon>Cyclobacteriaceae</taxon>
        <taxon>Belliella</taxon>
    </lineage>
</organism>
<dbReference type="PANTHER" id="PTHR43566">
    <property type="entry name" value="CONSERVED PROTEIN"/>
    <property type="match status" value="1"/>
</dbReference>
<sequence length="383" mass="43666">MIRRHLHKEFAFSVSNFPVTGIIGPRQVGKTTLAKTFSYEKPFLYLDLEKLSDLNKLNDPELFLTSIPDHTIILDEIQHKPELFPLIRSLVDEQRTPGRFVVLGSASPELLKQSSESLAGRINYIEMYPLNLLEVEDRIPKESLWINGGFPEPALSTSKKFIQNWYRSFINSYIQRDLPSLGLPANPNVSRQMLMMMASLNGATLNYSMLAKSLGLSIPTVKTYLSFFTNAFLLTELPSWYTNIKKRLVKSPKMYFRDNGMLHYLLGISDRESLFGNIAVGTSWESFVIHQVKSVLNIDDEIYYYRTQDGAEIDLLIRRENRWLAAAEIKLSLSPKLTKGSYLAMGDLGVEKLFVITPGEGCYAYEANIEVIGLREFLKKIID</sequence>